<dbReference type="AlphaFoldDB" id="A0A4T2A591"/>
<accession>A0A4T2A591</accession>
<evidence type="ECO:0000313" key="1">
    <source>
        <dbReference type="EMBL" id="TIH10246.1"/>
    </source>
</evidence>
<sequence length="316" mass="34216">MTRSAYASNSQKGQAMAEFVVMTAGCLLLLFVLVPVVAKLSDMSYKAQEAARYTAWERTVWYKTNGDDAMLPSQIDLTDGYLASRSDEDVLNSAERRILGFTQTPELFTPQDIDTPNTENANRYWRWTHGNGGLSMNAPGAMAAGSTLASSKTPSFAYDVIDVYNSAMGGIAKVVNIFSFGKGDEDFLQIAHPTHNFYATAVNIPVPMAGSQLGGQPLLGDRFTNGLNVGARSAVLADGWVAQTADGEDSHFDQKANDFVLGNLIAENPIFETVQSFIGIFEPSFKSLDLGYVNTDPIPDAGVKCNVTSGFCYYDD</sequence>
<organism evidence="1 2">
    <name type="scientific">Pseudomonas leptonychotis</name>
    <dbReference type="NCBI Taxonomy" id="2448482"/>
    <lineage>
        <taxon>Bacteria</taxon>
        <taxon>Pseudomonadati</taxon>
        <taxon>Pseudomonadota</taxon>
        <taxon>Gammaproteobacteria</taxon>
        <taxon>Pseudomonadales</taxon>
        <taxon>Pseudomonadaceae</taxon>
        <taxon>Pseudomonas</taxon>
    </lineage>
</organism>
<reference evidence="1 2" key="1">
    <citation type="submission" date="2018-10" db="EMBL/GenBank/DDBJ databases">
        <title>Pseudomonas leptonychotis sp. nov., isolated from Weddell seals in Antarctica.</title>
        <authorList>
            <person name="Novakova D."/>
            <person name="Svec P."/>
            <person name="Kralova S."/>
            <person name="Kristofova L."/>
            <person name="Zeman M."/>
            <person name="Pantucek R."/>
            <person name="Maslanova I."/>
            <person name="Sedlacek I."/>
        </authorList>
    </citation>
    <scope>NUCLEOTIDE SEQUENCE [LARGE SCALE GENOMIC DNA]</scope>
    <source>
        <strain evidence="1 2">CCM 8849</strain>
    </source>
</reference>
<name>A0A4T2A591_9PSED</name>
<evidence type="ECO:0000313" key="2">
    <source>
        <dbReference type="Proteomes" id="UP000307541"/>
    </source>
</evidence>
<comment type="caution">
    <text evidence="1">The sequence shown here is derived from an EMBL/GenBank/DDBJ whole genome shotgun (WGS) entry which is preliminary data.</text>
</comment>
<dbReference type="OrthoDB" id="6839462at2"/>
<dbReference type="Proteomes" id="UP000307541">
    <property type="component" value="Unassembled WGS sequence"/>
</dbReference>
<dbReference type="RefSeq" id="WP_136663538.1">
    <property type="nucleotide sequence ID" value="NZ_RFLV01000001.1"/>
</dbReference>
<proteinExistence type="predicted"/>
<gene>
    <name evidence="1" type="ORF">D8779_06020</name>
</gene>
<protein>
    <submittedName>
        <fullName evidence="1">Uncharacterized protein</fullName>
    </submittedName>
</protein>
<dbReference type="EMBL" id="RFLV01000001">
    <property type="protein sequence ID" value="TIH10246.1"/>
    <property type="molecule type" value="Genomic_DNA"/>
</dbReference>
<keyword evidence="2" id="KW-1185">Reference proteome</keyword>